<evidence type="ECO:0000256" key="12">
    <source>
        <dbReference type="ARBA" id="ARBA00049564"/>
    </source>
</evidence>
<proteinExistence type="inferred from homology"/>
<feature type="domain" description="tRNA-specific 2-thiouridylase MnmA-like central" evidence="14">
    <location>
        <begin position="242"/>
        <end position="296"/>
    </location>
</feature>
<dbReference type="AlphaFoldDB" id="C1EG18"/>
<keyword evidence="9" id="KW-0067">ATP-binding</keyword>
<dbReference type="Proteomes" id="UP000002009">
    <property type="component" value="Chromosome 13"/>
</dbReference>
<keyword evidence="16" id="KW-1185">Reference proteome</keyword>
<evidence type="ECO:0000313" key="15">
    <source>
        <dbReference type="EMBL" id="ACO66946.1"/>
    </source>
</evidence>
<dbReference type="InterPro" id="IPR046884">
    <property type="entry name" value="MnmA-like_central"/>
</dbReference>
<dbReference type="PANTHER" id="PTHR11933:SF5">
    <property type="entry name" value="MITOCHONDRIAL TRNA-SPECIFIC 2-THIOURIDYLASE 1"/>
    <property type="match status" value="1"/>
</dbReference>
<evidence type="ECO:0000259" key="14">
    <source>
        <dbReference type="Pfam" id="PF20259"/>
    </source>
</evidence>
<dbReference type="NCBIfam" id="NF001138">
    <property type="entry name" value="PRK00143.1"/>
    <property type="match status" value="1"/>
</dbReference>
<dbReference type="InterPro" id="IPR004506">
    <property type="entry name" value="MnmA-like"/>
</dbReference>
<feature type="non-terminal residue" evidence="15">
    <location>
        <position position="1"/>
    </location>
</feature>
<keyword evidence="11" id="KW-1015">Disulfide bond</keyword>
<dbReference type="SUPFAM" id="SSF52402">
    <property type="entry name" value="Adenine nucleotide alpha hydrolases-like"/>
    <property type="match status" value="1"/>
</dbReference>
<keyword evidence="6" id="KW-0808">Transferase</keyword>
<reference evidence="15 16" key="1">
    <citation type="journal article" date="2009" name="Science">
        <title>Green evolution and dynamic adaptations revealed by genomes of the marine picoeukaryotes Micromonas.</title>
        <authorList>
            <person name="Worden A.Z."/>
            <person name="Lee J.H."/>
            <person name="Mock T."/>
            <person name="Rouze P."/>
            <person name="Simmons M.P."/>
            <person name="Aerts A.L."/>
            <person name="Allen A.E."/>
            <person name="Cuvelier M.L."/>
            <person name="Derelle E."/>
            <person name="Everett M.V."/>
            <person name="Foulon E."/>
            <person name="Grimwood J."/>
            <person name="Gundlach H."/>
            <person name="Henrissat B."/>
            <person name="Napoli C."/>
            <person name="McDonald S.M."/>
            <person name="Parker M.S."/>
            <person name="Rombauts S."/>
            <person name="Salamov A."/>
            <person name="Von Dassow P."/>
            <person name="Badger J.H."/>
            <person name="Coutinho P.M."/>
            <person name="Demir E."/>
            <person name="Dubchak I."/>
            <person name="Gentemann C."/>
            <person name="Eikrem W."/>
            <person name="Gready J.E."/>
            <person name="John U."/>
            <person name="Lanier W."/>
            <person name="Lindquist E.A."/>
            <person name="Lucas S."/>
            <person name="Mayer K.F."/>
            <person name="Moreau H."/>
            <person name="Not F."/>
            <person name="Otillar R."/>
            <person name="Panaud O."/>
            <person name="Pangilinan J."/>
            <person name="Paulsen I."/>
            <person name="Piegu B."/>
            <person name="Poliakov A."/>
            <person name="Robbens S."/>
            <person name="Schmutz J."/>
            <person name="Toulza E."/>
            <person name="Wyss T."/>
            <person name="Zelensky A."/>
            <person name="Zhou K."/>
            <person name="Armbrust E.V."/>
            <person name="Bhattacharya D."/>
            <person name="Goodenough U.W."/>
            <person name="Van de Peer Y."/>
            <person name="Grigoriev I.V."/>
        </authorList>
    </citation>
    <scope>NUCLEOTIDE SEQUENCE [LARGE SCALE GENOMIC DNA]</scope>
    <source>
        <strain evidence="16">RCC299 / NOUM17</strain>
    </source>
</reference>
<keyword evidence="8" id="KW-0547">Nucleotide-binding</keyword>
<evidence type="ECO:0000256" key="4">
    <source>
        <dbReference type="ARBA" id="ARBA00011953"/>
    </source>
</evidence>
<sequence>LPRVAVGLSGGVDSAVTAWLLKSAGFDVTGVLMRNWDEAEETGGECSFEKDQRDARAAARAVGIPLTEVDFVKEYWHSVFEPFLRDFDGGGATPNPDLACNRHIKFGALLDHCLRSLGADLLATGHYARIVRIDETNPPRLLRGIDPDKDQSYFLASVRGESLERACFPLGGLTKREVRELAAGPANLPAAVTRRRSSAGICFIGRKRDFGDFIQEYLPAEGEMRADSSRGDRRGEDSSRGASGSFVSVESGEAVGRHGGLARYTCGQRARLGGASVPWYVVGKDSRGGSNSVYVAPGADHPALFTTSAAITRCFWVSGARPRGMDTDRGAKLSAQTRYGARAVSC</sequence>
<evidence type="ECO:0000256" key="11">
    <source>
        <dbReference type="ARBA" id="ARBA00023157"/>
    </source>
</evidence>
<keyword evidence="5" id="KW-0820">tRNA-binding</keyword>
<evidence type="ECO:0000256" key="5">
    <source>
        <dbReference type="ARBA" id="ARBA00022555"/>
    </source>
</evidence>
<comment type="subcellular location">
    <subcellularLocation>
        <location evidence="2">Mitochondrion</location>
    </subcellularLocation>
</comment>
<keyword evidence="7" id="KW-0819">tRNA processing</keyword>
<dbReference type="eggNOG" id="KOG2805">
    <property type="taxonomic scope" value="Eukaryota"/>
</dbReference>
<feature type="non-terminal residue" evidence="15">
    <location>
        <position position="346"/>
    </location>
</feature>
<dbReference type="CDD" id="cd01998">
    <property type="entry name" value="MnmA_TRMU-like"/>
    <property type="match status" value="1"/>
</dbReference>
<keyword evidence="10" id="KW-0694">RNA-binding</keyword>
<dbReference type="Gene3D" id="2.30.30.280">
    <property type="entry name" value="Adenine nucleotide alpha hydrolases-like domains"/>
    <property type="match status" value="1"/>
</dbReference>
<evidence type="ECO:0000256" key="13">
    <source>
        <dbReference type="SAM" id="MobiDB-lite"/>
    </source>
</evidence>
<accession>C1EG18</accession>
<feature type="compositionally biased region" description="Basic and acidic residues" evidence="13">
    <location>
        <begin position="224"/>
        <end position="239"/>
    </location>
</feature>
<dbReference type="Pfam" id="PF20259">
    <property type="entry name" value="tRNA_Me_trans_M"/>
    <property type="match status" value="1"/>
</dbReference>
<evidence type="ECO:0000256" key="7">
    <source>
        <dbReference type="ARBA" id="ARBA00022694"/>
    </source>
</evidence>
<evidence type="ECO:0000313" key="16">
    <source>
        <dbReference type="Proteomes" id="UP000002009"/>
    </source>
</evidence>
<dbReference type="NCBIfam" id="TIGR00420">
    <property type="entry name" value="trmU"/>
    <property type="match status" value="1"/>
</dbReference>
<dbReference type="GO" id="GO:0005739">
    <property type="term" value="C:mitochondrion"/>
    <property type="evidence" value="ECO:0007669"/>
    <property type="project" value="UniProtKB-SubCell"/>
</dbReference>
<dbReference type="KEGG" id="mis:MICPUN_69547"/>
<dbReference type="Pfam" id="PF03054">
    <property type="entry name" value="tRNA_Me_trans"/>
    <property type="match status" value="1"/>
</dbReference>
<evidence type="ECO:0000256" key="2">
    <source>
        <dbReference type="ARBA" id="ARBA00004173"/>
    </source>
</evidence>
<dbReference type="InterPro" id="IPR023382">
    <property type="entry name" value="MnmA-like_central_sf"/>
</dbReference>
<dbReference type="GO" id="GO:0061708">
    <property type="term" value="F:tRNA-5-taurinomethyluridine 2-sulfurtransferase"/>
    <property type="evidence" value="ECO:0007669"/>
    <property type="project" value="UniProtKB-EC"/>
</dbReference>
<dbReference type="FunFam" id="3.40.50.620:FF:000104">
    <property type="entry name" value="Mitochondrial tRNA-specific 2-thiouridylase 1"/>
    <property type="match status" value="1"/>
</dbReference>
<dbReference type="InterPro" id="IPR014729">
    <property type="entry name" value="Rossmann-like_a/b/a_fold"/>
</dbReference>
<gene>
    <name evidence="15" type="ORF">MICPUN_69547</name>
</gene>
<evidence type="ECO:0000256" key="8">
    <source>
        <dbReference type="ARBA" id="ARBA00022741"/>
    </source>
</evidence>
<evidence type="ECO:0000256" key="3">
    <source>
        <dbReference type="ARBA" id="ARBA00006191"/>
    </source>
</evidence>
<evidence type="ECO:0000256" key="1">
    <source>
        <dbReference type="ARBA" id="ARBA00003986"/>
    </source>
</evidence>
<organism evidence="15 16">
    <name type="scientific">Micromonas commoda (strain RCC299 / NOUM17 / CCMP2709)</name>
    <name type="common">Picoplanktonic green alga</name>
    <dbReference type="NCBI Taxonomy" id="296587"/>
    <lineage>
        <taxon>Eukaryota</taxon>
        <taxon>Viridiplantae</taxon>
        <taxon>Chlorophyta</taxon>
        <taxon>Mamiellophyceae</taxon>
        <taxon>Mamiellales</taxon>
        <taxon>Mamiellaceae</taxon>
        <taxon>Micromonas</taxon>
    </lineage>
</organism>
<dbReference type="GO" id="GO:0000049">
    <property type="term" value="F:tRNA binding"/>
    <property type="evidence" value="ECO:0007669"/>
    <property type="project" value="UniProtKB-KW"/>
</dbReference>
<dbReference type="PANTHER" id="PTHR11933">
    <property type="entry name" value="TRNA 5-METHYLAMINOMETHYL-2-THIOURIDYLATE -METHYLTRANSFERASE"/>
    <property type="match status" value="1"/>
</dbReference>
<evidence type="ECO:0000256" key="6">
    <source>
        <dbReference type="ARBA" id="ARBA00022679"/>
    </source>
</evidence>
<name>C1EG18_MICCC</name>
<dbReference type="InParanoid" id="C1EG18"/>
<dbReference type="OMA" id="LFMRNWN"/>
<comment type="function">
    <text evidence="1">Catalyzes the 2-thiolation of uridine at the wobble position (U34) of mitochondrial tRNA(Lys), tRNA(Glu) and tRNA(Gln). Required for the formation of 5-taurinomethyl-2-thiouridine (tm5s2U) of mitochondrial tRNA(Lys), tRNA(Glu), and tRNA(Gln) at the wobble position. ATP is required to activate the C2 atom of the wobble base.</text>
</comment>
<dbReference type="GeneID" id="8248371"/>
<protein>
    <recommendedName>
        <fullName evidence="4">tRNA-5-taurinomethyluridine 2-sulfurtransferase</fullName>
        <ecNumber evidence="4">2.8.1.14</ecNumber>
    </recommendedName>
</protein>
<evidence type="ECO:0000256" key="9">
    <source>
        <dbReference type="ARBA" id="ARBA00022840"/>
    </source>
</evidence>
<feature type="region of interest" description="Disordered" evidence="13">
    <location>
        <begin position="224"/>
        <end position="249"/>
    </location>
</feature>
<dbReference type="Gene3D" id="3.40.50.620">
    <property type="entry name" value="HUPs"/>
    <property type="match status" value="1"/>
</dbReference>
<dbReference type="OrthoDB" id="3685at2759"/>
<comment type="catalytic activity">
    <reaction evidence="12">
        <text>5-taurinomethyluridine(34) in tRNA + S-sulfanyl-L-cysteinyl-[protein] + AH2 + ATP = 5-taurinomethyl-2-thiouridine(34) in tRNA + L-cysteinyl-[protein] + A + AMP + diphosphate + H(+)</text>
        <dbReference type="Rhea" id="RHEA:47040"/>
        <dbReference type="Rhea" id="RHEA-COMP:10131"/>
        <dbReference type="Rhea" id="RHEA-COMP:11726"/>
        <dbReference type="Rhea" id="RHEA-COMP:11732"/>
        <dbReference type="Rhea" id="RHEA-COMP:11733"/>
        <dbReference type="ChEBI" id="CHEBI:13193"/>
        <dbReference type="ChEBI" id="CHEBI:15378"/>
        <dbReference type="ChEBI" id="CHEBI:17499"/>
        <dbReference type="ChEBI" id="CHEBI:29950"/>
        <dbReference type="ChEBI" id="CHEBI:30616"/>
        <dbReference type="ChEBI" id="CHEBI:33019"/>
        <dbReference type="ChEBI" id="CHEBI:61963"/>
        <dbReference type="ChEBI" id="CHEBI:87171"/>
        <dbReference type="ChEBI" id="CHEBI:87172"/>
        <dbReference type="ChEBI" id="CHEBI:456215"/>
        <dbReference type="EC" id="2.8.1.14"/>
    </reaction>
</comment>
<dbReference type="EC" id="2.8.1.14" evidence="4"/>
<evidence type="ECO:0000256" key="10">
    <source>
        <dbReference type="ARBA" id="ARBA00022884"/>
    </source>
</evidence>
<dbReference type="GO" id="GO:0005524">
    <property type="term" value="F:ATP binding"/>
    <property type="evidence" value="ECO:0007669"/>
    <property type="project" value="UniProtKB-KW"/>
</dbReference>
<dbReference type="RefSeq" id="XP_002505688.1">
    <property type="nucleotide sequence ID" value="XM_002505642.1"/>
</dbReference>
<comment type="similarity">
    <text evidence="3">Belongs to the MnmA/TRMU family.</text>
</comment>
<dbReference type="EMBL" id="CP001331">
    <property type="protein sequence ID" value="ACO66946.1"/>
    <property type="molecule type" value="Genomic_DNA"/>
</dbReference>
<dbReference type="GO" id="GO:0002143">
    <property type="term" value="P:tRNA wobble position uridine thiolation"/>
    <property type="evidence" value="ECO:0007669"/>
    <property type="project" value="TreeGrafter"/>
</dbReference>
<dbReference type="STRING" id="296587.C1EG18"/>